<dbReference type="Proteomes" id="UP000076577">
    <property type="component" value="Unassembled WGS sequence"/>
</dbReference>
<comment type="caution">
    <text evidence="2">The sequence shown here is derived from an EMBL/GenBank/DDBJ whole genome shotgun (WGS) entry which is preliminary data.</text>
</comment>
<keyword evidence="3" id="KW-1185">Reference proteome</keyword>
<evidence type="ECO:0000256" key="1">
    <source>
        <dbReference type="SAM" id="Phobius"/>
    </source>
</evidence>
<organism evidence="2 3">
    <name type="scientific">Pseudovibrio axinellae</name>
    <dbReference type="NCBI Taxonomy" id="989403"/>
    <lineage>
        <taxon>Bacteria</taxon>
        <taxon>Pseudomonadati</taxon>
        <taxon>Pseudomonadota</taxon>
        <taxon>Alphaproteobacteria</taxon>
        <taxon>Hyphomicrobiales</taxon>
        <taxon>Stappiaceae</taxon>
        <taxon>Pseudovibrio</taxon>
    </lineage>
</organism>
<keyword evidence="1" id="KW-0812">Transmembrane</keyword>
<keyword evidence="1" id="KW-1133">Transmembrane helix</keyword>
<feature type="transmembrane region" description="Helical" evidence="1">
    <location>
        <begin position="16"/>
        <end position="35"/>
    </location>
</feature>
<evidence type="ECO:0000313" key="3">
    <source>
        <dbReference type="Proteomes" id="UP000076577"/>
    </source>
</evidence>
<feature type="transmembrane region" description="Helical" evidence="1">
    <location>
        <begin position="86"/>
        <end position="109"/>
    </location>
</feature>
<reference evidence="2 3" key="1">
    <citation type="journal article" date="2016" name="Front. Microbiol.">
        <title>Comparative Genomic Analysis Reveals a Diverse Repertoire of Genes Involved in Prokaryote-Eukaryote Interactions within the Pseudovibrio Genus.</title>
        <authorList>
            <person name="Romano S."/>
            <person name="Fernandez-Guerra A."/>
            <person name="Reen F.J."/>
            <person name="Glockner F.O."/>
            <person name="Crowley S.P."/>
            <person name="O'Sullivan O."/>
            <person name="Cotter P.D."/>
            <person name="Adams C."/>
            <person name="Dobson A.D."/>
            <person name="O'Gara F."/>
        </authorList>
    </citation>
    <scope>NUCLEOTIDE SEQUENCE [LARGE SCALE GENOMIC DNA]</scope>
    <source>
        <strain evidence="2 3">Ad2</strain>
    </source>
</reference>
<feature type="transmembrane region" description="Helical" evidence="1">
    <location>
        <begin position="42"/>
        <end position="66"/>
    </location>
</feature>
<evidence type="ECO:0000313" key="2">
    <source>
        <dbReference type="EMBL" id="KZL16706.1"/>
    </source>
</evidence>
<dbReference type="STRING" id="989403.SAMN05421798_104187"/>
<dbReference type="PATRIC" id="fig|989403.3.peg.3572"/>
<dbReference type="AlphaFoldDB" id="A0A165WMP5"/>
<proteinExistence type="predicted"/>
<dbReference type="EMBL" id="LMCB01000044">
    <property type="protein sequence ID" value="KZL16706.1"/>
    <property type="molecule type" value="Genomic_DNA"/>
</dbReference>
<gene>
    <name evidence="2" type="ORF">PsAD2_03322</name>
</gene>
<name>A0A165WMP5_9HYPH</name>
<accession>A0A165WMP5</accession>
<protein>
    <submittedName>
        <fullName evidence="2">Uncharacterized protein</fullName>
    </submittedName>
</protein>
<sequence>MRDGSPGRTAGVEGLVFYRAFFGFIFDFLLVPFRFASLLATLGYVAILALNIILILAVPAFFDLYVSSEPRVFAEFRETLFYQDTAFIGDPFVFTSLVFFNLLLANATLTTRLTRSRWRFFYPTHYAPINLREYRVAFAGLGYYISCYSANWVFFELQVDDLILTAARAAGAS</sequence>
<keyword evidence="1" id="KW-0472">Membrane</keyword>